<evidence type="ECO:0000313" key="3">
    <source>
        <dbReference type="Proteomes" id="UP001066276"/>
    </source>
</evidence>
<feature type="compositionally biased region" description="Basic and acidic residues" evidence="1">
    <location>
        <begin position="183"/>
        <end position="192"/>
    </location>
</feature>
<sequence>MERGDGAMTGFSAHTYTQTSQAAASAASKRVPQTCCPAEHHSPDLALGGRSAYCIVTLEKETSYNPQQGRELDGGDHAITQGLSGAAGESRLPRNPVTQRSGELDLPHIPWRRAATPAGEKWRDSHDRAWWARLDTHRKTRPAGGESLGVPRLHKTPEHSSANPKHKQLHRSGSCGASSNAGTDHDLPRGKEGREELPCLAITDLLRCPPRPFTVRDTGWGGELRRRSPILLRSIEKYHSWFKQSAGAPM</sequence>
<accession>A0AAV7QAD5</accession>
<protein>
    <submittedName>
        <fullName evidence="2">Uncharacterized protein</fullName>
    </submittedName>
</protein>
<reference evidence="2" key="1">
    <citation type="journal article" date="2022" name="bioRxiv">
        <title>Sequencing and chromosome-scale assembly of the giantPleurodeles waltlgenome.</title>
        <authorList>
            <person name="Brown T."/>
            <person name="Elewa A."/>
            <person name="Iarovenko S."/>
            <person name="Subramanian E."/>
            <person name="Araus A.J."/>
            <person name="Petzold A."/>
            <person name="Susuki M."/>
            <person name="Suzuki K.-i.T."/>
            <person name="Hayashi T."/>
            <person name="Toyoda A."/>
            <person name="Oliveira C."/>
            <person name="Osipova E."/>
            <person name="Leigh N.D."/>
            <person name="Simon A."/>
            <person name="Yun M.H."/>
        </authorList>
    </citation>
    <scope>NUCLEOTIDE SEQUENCE</scope>
    <source>
        <strain evidence="2">20211129_DDA</strain>
        <tissue evidence="2">Liver</tissue>
    </source>
</reference>
<evidence type="ECO:0000313" key="2">
    <source>
        <dbReference type="EMBL" id="KAJ1136376.1"/>
    </source>
</evidence>
<comment type="caution">
    <text evidence="2">The sequence shown here is derived from an EMBL/GenBank/DDBJ whole genome shotgun (WGS) entry which is preliminary data.</text>
</comment>
<dbReference type="EMBL" id="JANPWB010000010">
    <property type="protein sequence ID" value="KAJ1136376.1"/>
    <property type="molecule type" value="Genomic_DNA"/>
</dbReference>
<dbReference type="AlphaFoldDB" id="A0AAV7QAD5"/>
<feature type="region of interest" description="Disordered" evidence="1">
    <location>
        <begin position="139"/>
        <end position="192"/>
    </location>
</feature>
<gene>
    <name evidence="2" type="ORF">NDU88_002793</name>
</gene>
<name>A0AAV7QAD5_PLEWA</name>
<keyword evidence="3" id="KW-1185">Reference proteome</keyword>
<organism evidence="2 3">
    <name type="scientific">Pleurodeles waltl</name>
    <name type="common">Iberian ribbed newt</name>
    <dbReference type="NCBI Taxonomy" id="8319"/>
    <lineage>
        <taxon>Eukaryota</taxon>
        <taxon>Metazoa</taxon>
        <taxon>Chordata</taxon>
        <taxon>Craniata</taxon>
        <taxon>Vertebrata</taxon>
        <taxon>Euteleostomi</taxon>
        <taxon>Amphibia</taxon>
        <taxon>Batrachia</taxon>
        <taxon>Caudata</taxon>
        <taxon>Salamandroidea</taxon>
        <taxon>Salamandridae</taxon>
        <taxon>Pleurodelinae</taxon>
        <taxon>Pleurodeles</taxon>
    </lineage>
</organism>
<proteinExistence type="predicted"/>
<dbReference type="Proteomes" id="UP001066276">
    <property type="component" value="Chromosome 6"/>
</dbReference>
<evidence type="ECO:0000256" key="1">
    <source>
        <dbReference type="SAM" id="MobiDB-lite"/>
    </source>
</evidence>